<organism evidence="6 7">
    <name type="scientific">Hydrogenophaga electricum</name>
    <dbReference type="NCBI Taxonomy" id="1230953"/>
    <lineage>
        <taxon>Bacteria</taxon>
        <taxon>Pseudomonadati</taxon>
        <taxon>Pseudomonadota</taxon>
        <taxon>Betaproteobacteria</taxon>
        <taxon>Burkholderiales</taxon>
        <taxon>Comamonadaceae</taxon>
        <taxon>Hydrogenophaga</taxon>
    </lineage>
</organism>
<dbReference type="PANTHER" id="PTHR31005:SF8">
    <property type="entry name" value="DUF4139 DOMAIN-CONTAINING PROTEIN"/>
    <property type="match status" value="1"/>
</dbReference>
<feature type="domain" description="DUF4140" evidence="5">
    <location>
        <begin position="44"/>
        <end position="132"/>
    </location>
</feature>
<keyword evidence="3" id="KW-0732">Signal</keyword>
<dbReference type="PANTHER" id="PTHR31005">
    <property type="entry name" value="DUF4139 DOMAIN-CONTAINING PROTEIN"/>
    <property type="match status" value="1"/>
</dbReference>
<feature type="signal peptide" evidence="3">
    <location>
        <begin position="1"/>
        <end position="34"/>
    </location>
</feature>
<dbReference type="InterPro" id="IPR011935">
    <property type="entry name" value="CHP02231"/>
</dbReference>
<feature type="domain" description="DUF4139" evidence="4">
    <location>
        <begin position="222"/>
        <end position="533"/>
    </location>
</feature>
<evidence type="ECO:0000256" key="3">
    <source>
        <dbReference type="SAM" id="SignalP"/>
    </source>
</evidence>
<keyword evidence="7" id="KW-1185">Reference proteome</keyword>
<protein>
    <recommendedName>
        <fullName evidence="8">Mucoidy inhibitor MuiA family protein</fullName>
    </recommendedName>
</protein>
<name>A0ABQ6BZC8_9BURK</name>
<dbReference type="Proteomes" id="UP001156903">
    <property type="component" value="Unassembled WGS sequence"/>
</dbReference>
<feature type="region of interest" description="Disordered" evidence="2">
    <location>
        <begin position="272"/>
        <end position="295"/>
    </location>
</feature>
<evidence type="ECO:0000259" key="4">
    <source>
        <dbReference type="Pfam" id="PF13598"/>
    </source>
</evidence>
<proteinExistence type="predicted"/>
<gene>
    <name evidence="6" type="ORF">GCM10007935_05010</name>
</gene>
<feature type="chain" id="PRO_5046495852" description="Mucoidy inhibitor MuiA family protein" evidence="3">
    <location>
        <begin position="35"/>
        <end position="541"/>
    </location>
</feature>
<reference evidence="7" key="1">
    <citation type="journal article" date="2019" name="Int. J. Syst. Evol. Microbiol.">
        <title>The Global Catalogue of Microorganisms (GCM) 10K type strain sequencing project: providing services to taxonomists for standard genome sequencing and annotation.</title>
        <authorList>
            <consortium name="The Broad Institute Genomics Platform"/>
            <consortium name="The Broad Institute Genome Sequencing Center for Infectious Disease"/>
            <person name="Wu L."/>
            <person name="Ma J."/>
        </authorList>
    </citation>
    <scope>NUCLEOTIDE SEQUENCE [LARGE SCALE GENOMIC DNA]</scope>
    <source>
        <strain evidence="7">NBRC 109341</strain>
    </source>
</reference>
<evidence type="ECO:0008006" key="8">
    <source>
        <dbReference type="Google" id="ProtNLM"/>
    </source>
</evidence>
<dbReference type="EMBL" id="BSPB01000003">
    <property type="protein sequence ID" value="GLS13072.1"/>
    <property type="molecule type" value="Genomic_DNA"/>
</dbReference>
<evidence type="ECO:0000259" key="5">
    <source>
        <dbReference type="Pfam" id="PF13600"/>
    </source>
</evidence>
<evidence type="ECO:0000313" key="7">
    <source>
        <dbReference type="Proteomes" id="UP001156903"/>
    </source>
</evidence>
<accession>A0ABQ6BZC8</accession>
<evidence type="ECO:0000313" key="6">
    <source>
        <dbReference type="EMBL" id="GLS13072.1"/>
    </source>
</evidence>
<dbReference type="InterPro" id="IPR025554">
    <property type="entry name" value="DUF4140"/>
</dbReference>
<dbReference type="NCBIfam" id="TIGR02231">
    <property type="entry name" value="mucoidy inhibitor MuiA family protein"/>
    <property type="match status" value="1"/>
</dbReference>
<feature type="compositionally biased region" description="Polar residues" evidence="2">
    <location>
        <begin position="272"/>
        <end position="290"/>
    </location>
</feature>
<evidence type="ECO:0000256" key="1">
    <source>
        <dbReference type="SAM" id="Coils"/>
    </source>
</evidence>
<feature type="coiled-coil region" evidence="1">
    <location>
        <begin position="170"/>
        <end position="204"/>
    </location>
</feature>
<dbReference type="Pfam" id="PF13598">
    <property type="entry name" value="DUF4139"/>
    <property type="match status" value="1"/>
</dbReference>
<dbReference type="InterPro" id="IPR037291">
    <property type="entry name" value="DUF4139"/>
</dbReference>
<sequence>MHPGQNGVMKHTIPSLPTTAAALLAALLPTVASAAPAASRIDKVTVYPGTAQVERVTRVAAGAREVVLGCLSTDADLASLQLEADAGVRIGPVTATTVPRQEAPACNTHPLDPRIEALEDRIAQVNADIGARELLLAQLKGNGTGPGVYGSGPASAGGLGATLNLVQRTAQEQLQQLRPLRRQAEQLERELTPLQAERARQQNRGQVRELVIQVSARADGDLRLRYLVQGPTWAPSYRATLDSSAGHIDMERLAQVRQTSGEDWSGVSLRLSTGSPRASVQGPQPRTWQVSPRPPQAEMRALSKAAMPAPAPAMAEAAALSDAAPEPDFAVQVAETGFATEFEVPGRVDVRSGGQSVAFALDAQRWPATTWVQTLPERDASAWLVAEIARPAGVWPDGRLQLLRDRQVVGNSVWRSQGGAKLTLPFGRDDQVRVRSLPVTTSSASSGFIGQRSERRTGWLFEVENRHRTPVEIEVLDSSPVPTDEQITVVREFDPQPQTTQWNEQPGIVAWRQRLTPGQTARFSASYRLSYPKDMPLLERR</sequence>
<comment type="caution">
    <text evidence="6">The sequence shown here is derived from an EMBL/GenBank/DDBJ whole genome shotgun (WGS) entry which is preliminary data.</text>
</comment>
<evidence type="ECO:0000256" key="2">
    <source>
        <dbReference type="SAM" id="MobiDB-lite"/>
    </source>
</evidence>
<dbReference type="Pfam" id="PF13600">
    <property type="entry name" value="DUF4140"/>
    <property type="match status" value="1"/>
</dbReference>
<keyword evidence="1" id="KW-0175">Coiled coil</keyword>